<proteinExistence type="predicted"/>
<feature type="transmembrane region" description="Helical" evidence="1">
    <location>
        <begin position="51"/>
        <end position="70"/>
    </location>
</feature>
<feature type="transmembrane region" description="Helical" evidence="1">
    <location>
        <begin position="24"/>
        <end position="45"/>
    </location>
</feature>
<gene>
    <name evidence="2" type="ORF">BSL82_07305</name>
</gene>
<keyword evidence="1" id="KW-0472">Membrane</keyword>
<evidence type="ECO:0000313" key="2">
    <source>
        <dbReference type="EMBL" id="API59139.1"/>
    </source>
</evidence>
<evidence type="ECO:0000256" key="1">
    <source>
        <dbReference type="SAM" id="Phobius"/>
    </source>
</evidence>
<evidence type="ECO:0000313" key="3">
    <source>
        <dbReference type="Proteomes" id="UP000182063"/>
    </source>
</evidence>
<sequence length="74" mass="7578">MRLKAGMGHAAVPKQGMIDRKEKTGTGGGIFVALFLLGGAGAGLYLGEPSLGLLVGLAGGVAFATLHWLMRRGR</sequence>
<dbReference type="RefSeq" id="WP_072596691.1">
    <property type="nucleotide sequence ID" value="NZ_CP018221.1"/>
</dbReference>
<dbReference type="AlphaFoldDB" id="A0A1L3ZU77"/>
<accession>A0A1L3ZU77</accession>
<organism evidence="2 3">
    <name type="scientific">Tardibacter chloracetimidivorans</name>
    <dbReference type="NCBI Taxonomy" id="1921510"/>
    <lineage>
        <taxon>Bacteria</taxon>
        <taxon>Pseudomonadati</taxon>
        <taxon>Pseudomonadota</taxon>
        <taxon>Alphaproteobacteria</taxon>
        <taxon>Sphingomonadales</taxon>
        <taxon>Sphingomonadaceae</taxon>
        <taxon>Tardibacter</taxon>
    </lineage>
</organism>
<dbReference type="STRING" id="1921510.BSL82_07305"/>
<keyword evidence="1" id="KW-0812">Transmembrane</keyword>
<dbReference type="KEGG" id="sphj:BSL82_07305"/>
<dbReference type="EMBL" id="CP018221">
    <property type="protein sequence ID" value="API59139.1"/>
    <property type="molecule type" value="Genomic_DNA"/>
</dbReference>
<reference evidence="3" key="1">
    <citation type="submission" date="2016-11" db="EMBL/GenBank/DDBJ databases">
        <title>Complete Genome Sequence of alachlor-degrading Sphingomonas sp. strain JJ-A5.</title>
        <authorList>
            <person name="Lee H."/>
            <person name="Ka J.-O."/>
        </authorList>
    </citation>
    <scope>NUCLEOTIDE SEQUENCE [LARGE SCALE GENOMIC DNA]</scope>
    <source>
        <strain evidence="3">JJ-A5</strain>
    </source>
</reference>
<dbReference type="Proteomes" id="UP000182063">
    <property type="component" value="Chromosome"/>
</dbReference>
<keyword evidence="3" id="KW-1185">Reference proteome</keyword>
<keyword evidence="1" id="KW-1133">Transmembrane helix</keyword>
<name>A0A1L3ZU77_9SPHN</name>
<protein>
    <submittedName>
        <fullName evidence="2">Uncharacterized protein</fullName>
    </submittedName>
</protein>